<dbReference type="EMBL" id="BARW01010014">
    <property type="protein sequence ID" value="GAI86538.1"/>
    <property type="molecule type" value="Genomic_DNA"/>
</dbReference>
<feature type="non-terminal residue" evidence="2">
    <location>
        <position position="1"/>
    </location>
</feature>
<evidence type="ECO:0008006" key="3">
    <source>
        <dbReference type="Google" id="ProtNLM"/>
    </source>
</evidence>
<name>X1S0Z1_9ZZZZ</name>
<organism evidence="2">
    <name type="scientific">marine sediment metagenome</name>
    <dbReference type="NCBI Taxonomy" id="412755"/>
    <lineage>
        <taxon>unclassified sequences</taxon>
        <taxon>metagenomes</taxon>
        <taxon>ecological metagenomes</taxon>
    </lineage>
</organism>
<dbReference type="AlphaFoldDB" id="X1S0Z1"/>
<feature type="transmembrane region" description="Helical" evidence="1">
    <location>
        <begin position="233"/>
        <end position="251"/>
    </location>
</feature>
<feature type="transmembrane region" description="Helical" evidence="1">
    <location>
        <begin position="157"/>
        <end position="178"/>
    </location>
</feature>
<protein>
    <recommendedName>
        <fullName evidence="3">Prenyltransferase</fullName>
    </recommendedName>
</protein>
<evidence type="ECO:0000313" key="2">
    <source>
        <dbReference type="EMBL" id="GAI86538.1"/>
    </source>
</evidence>
<feature type="non-terminal residue" evidence="2">
    <location>
        <position position="291"/>
    </location>
</feature>
<feature type="transmembrane region" description="Helical" evidence="1">
    <location>
        <begin position="206"/>
        <end position="227"/>
    </location>
</feature>
<gene>
    <name evidence="2" type="ORF">S12H4_19903</name>
</gene>
<proteinExistence type="predicted"/>
<evidence type="ECO:0000256" key="1">
    <source>
        <dbReference type="SAM" id="Phobius"/>
    </source>
</evidence>
<feature type="transmembrane region" description="Helical" evidence="1">
    <location>
        <begin position="130"/>
        <end position="151"/>
    </location>
</feature>
<accession>X1S0Z1</accession>
<feature type="transmembrane region" description="Helical" evidence="1">
    <location>
        <begin position="107"/>
        <end position="123"/>
    </location>
</feature>
<keyword evidence="1" id="KW-1133">Transmembrane helix</keyword>
<keyword evidence="1" id="KW-0472">Membrane</keyword>
<keyword evidence="1" id="KW-0812">Transmembrane</keyword>
<comment type="caution">
    <text evidence="2">The sequence shown here is derived from an EMBL/GenBank/DDBJ whole genome shotgun (WGS) entry which is preliminary data.</text>
</comment>
<reference evidence="2" key="1">
    <citation type="journal article" date="2014" name="Front. Microbiol.">
        <title>High frequency of phylogenetically diverse reductive dehalogenase-homologous genes in deep subseafloor sedimentary metagenomes.</title>
        <authorList>
            <person name="Kawai M."/>
            <person name="Futagami T."/>
            <person name="Toyoda A."/>
            <person name="Takaki Y."/>
            <person name="Nishi S."/>
            <person name="Hori S."/>
            <person name="Arai W."/>
            <person name="Tsubouchi T."/>
            <person name="Morono Y."/>
            <person name="Uchiyama I."/>
            <person name="Ito T."/>
            <person name="Fujiyama A."/>
            <person name="Inagaki F."/>
            <person name="Takami H."/>
        </authorList>
    </citation>
    <scope>NUCLEOTIDE SEQUENCE</scope>
    <source>
        <strain evidence="2">Expedition CK06-06</strain>
    </source>
</reference>
<sequence>RLFALPFFGCSALIGSLLAGSTLGELNTWLGFLAVALFMVCGHSQNNYIDWAVGLDKPEGGGSIEKGYTGGCGILKILTPKELILNFIGWGIAGLIVTGVLVMRVGPYILIPAILGLAVPYFYTRGKFSWYHETALAVGIVLAAVVGMFAVNPNPAWWQGVIVALPTAIILSYLGLAFDEYGDAYSNLKKGVKSLAYRVWESKFDLSLYILAWLLMVYVFQLFLIFIGLLKPLTMLSVICFTFLLANLVYLKPHADALRRKPTDEKIIEGFNKCGKILVAIAALYPILILV</sequence>